<dbReference type="RefSeq" id="XP_047737353.1">
    <property type="nucleotide sequence ID" value="XM_047881397.1"/>
</dbReference>
<evidence type="ECO:0000313" key="3">
    <source>
        <dbReference type="RefSeq" id="XP_047737353.1"/>
    </source>
</evidence>
<gene>
    <name evidence="3 4" type="primary">LOC108674619</name>
</gene>
<sequence>MNSSSELPLADAFTSNFNSTDDIPALKGWTWGSSVLACQRVQVLADPVLLAVLMLTMVVLTLMLQLFHDLFCLYVMQAVTLPVTSSGAWAWPCSPAVQSCVCWAPRRSLCWVVLGAPLAGLPGVQSLPSARLADILATGNRFCPLR</sequence>
<dbReference type="AlphaFoldDB" id="A0A979FK25"/>
<reference evidence="3 4" key="1">
    <citation type="submission" date="2025-04" db="UniProtKB">
        <authorList>
            <consortium name="RefSeq"/>
        </authorList>
    </citation>
    <scope>IDENTIFICATION</scope>
    <source>
        <tissue evidence="3 4">Whole organism</tissue>
    </source>
</reference>
<proteinExistence type="predicted"/>
<keyword evidence="1" id="KW-0472">Membrane</keyword>
<feature type="transmembrane region" description="Helical" evidence="1">
    <location>
        <begin position="48"/>
        <end position="67"/>
    </location>
</feature>
<organism evidence="2 3">
    <name type="scientific">Hyalella azteca</name>
    <name type="common">Amphipod</name>
    <dbReference type="NCBI Taxonomy" id="294128"/>
    <lineage>
        <taxon>Eukaryota</taxon>
        <taxon>Metazoa</taxon>
        <taxon>Ecdysozoa</taxon>
        <taxon>Arthropoda</taxon>
        <taxon>Crustacea</taxon>
        <taxon>Multicrustacea</taxon>
        <taxon>Malacostraca</taxon>
        <taxon>Eumalacostraca</taxon>
        <taxon>Peracarida</taxon>
        <taxon>Amphipoda</taxon>
        <taxon>Senticaudata</taxon>
        <taxon>Talitrida</taxon>
        <taxon>Talitroidea</taxon>
        <taxon>Hyalellidae</taxon>
        <taxon>Hyalella</taxon>
    </lineage>
</organism>
<keyword evidence="1" id="KW-0812">Transmembrane</keyword>
<accession>A0A979FK25</accession>
<dbReference type="KEGG" id="hazt:108674619"/>
<evidence type="ECO:0000313" key="4">
    <source>
        <dbReference type="RefSeq" id="XP_047737354.1"/>
    </source>
</evidence>
<dbReference type="Proteomes" id="UP000694843">
    <property type="component" value="Unplaced"/>
</dbReference>
<evidence type="ECO:0000313" key="2">
    <source>
        <dbReference type="Proteomes" id="UP000694843"/>
    </source>
</evidence>
<dbReference type="GeneID" id="108674619"/>
<dbReference type="RefSeq" id="XP_047737354.1">
    <property type="nucleotide sequence ID" value="XM_047881398.1"/>
</dbReference>
<evidence type="ECO:0000256" key="1">
    <source>
        <dbReference type="SAM" id="Phobius"/>
    </source>
</evidence>
<keyword evidence="2" id="KW-1185">Reference proteome</keyword>
<name>A0A979FK25_HYAAZ</name>
<protein>
    <submittedName>
        <fullName evidence="3 4">Uncharacterized protein LOC108674619</fullName>
    </submittedName>
</protein>
<keyword evidence="1" id="KW-1133">Transmembrane helix</keyword>